<keyword evidence="1" id="KW-0175">Coiled coil</keyword>
<sequence length="291" mass="33300">MFLTSKFEDVINKFVQLTSQERAKRKLESLEALKKTFKKLDHDVNIPDFLGSSNQTIEELSSHLQNLKSQLSDMQRRLSYWTDPDNVDSIEQITQMEDALLESLNQIQMHKNLGNQLLQLDYSGEFHNVMHLPVDLSNEQQPSNMQWLHDGDDQNFMLSGVPSSLPQRNYLCSTETSLKDYHGYVDIEKQIVCSNYGQEEPLNGLGHNSCLQLQLGAKYPYNSYDMNLFAEKFQPNGEVNLQENQVDFQVNGFKPPVTGFDAKLQSWVATTGPYAVPLFDDPLYAQVIKLP</sequence>
<proteinExistence type="predicted"/>
<feature type="coiled-coil region" evidence="1">
    <location>
        <begin position="20"/>
        <end position="77"/>
    </location>
</feature>
<comment type="caution">
    <text evidence="2">The sequence shown here is derived from an EMBL/GenBank/DDBJ whole genome shotgun (WGS) entry which is preliminary data.</text>
</comment>
<gene>
    <name evidence="2" type="ORF">IEQ34_013562</name>
</gene>
<accession>A0AAV7GPI9</accession>
<dbReference type="EMBL" id="JAGFBR010000012">
    <property type="protein sequence ID" value="KAH0458247.1"/>
    <property type="molecule type" value="Genomic_DNA"/>
</dbReference>
<dbReference type="Proteomes" id="UP000775213">
    <property type="component" value="Unassembled WGS sequence"/>
</dbReference>
<protein>
    <submittedName>
        <fullName evidence="2">Uncharacterized protein</fullName>
    </submittedName>
</protein>
<name>A0AAV7GPI9_DENCH</name>
<dbReference type="AlphaFoldDB" id="A0AAV7GPI9"/>
<evidence type="ECO:0000313" key="3">
    <source>
        <dbReference type="Proteomes" id="UP000775213"/>
    </source>
</evidence>
<keyword evidence="3" id="KW-1185">Reference proteome</keyword>
<evidence type="ECO:0000313" key="2">
    <source>
        <dbReference type="EMBL" id="KAH0458247.1"/>
    </source>
</evidence>
<reference evidence="2 3" key="1">
    <citation type="journal article" date="2021" name="Hortic Res">
        <title>Chromosome-scale assembly of the Dendrobium chrysotoxum genome enhances the understanding of orchid evolution.</title>
        <authorList>
            <person name="Zhang Y."/>
            <person name="Zhang G.Q."/>
            <person name="Zhang D."/>
            <person name="Liu X.D."/>
            <person name="Xu X.Y."/>
            <person name="Sun W.H."/>
            <person name="Yu X."/>
            <person name="Zhu X."/>
            <person name="Wang Z.W."/>
            <person name="Zhao X."/>
            <person name="Zhong W.Y."/>
            <person name="Chen H."/>
            <person name="Yin W.L."/>
            <person name="Huang T."/>
            <person name="Niu S.C."/>
            <person name="Liu Z.J."/>
        </authorList>
    </citation>
    <scope>NUCLEOTIDE SEQUENCE [LARGE SCALE GENOMIC DNA]</scope>
    <source>
        <strain evidence="2">Lindl</strain>
    </source>
</reference>
<organism evidence="2 3">
    <name type="scientific">Dendrobium chrysotoxum</name>
    <name type="common">Orchid</name>
    <dbReference type="NCBI Taxonomy" id="161865"/>
    <lineage>
        <taxon>Eukaryota</taxon>
        <taxon>Viridiplantae</taxon>
        <taxon>Streptophyta</taxon>
        <taxon>Embryophyta</taxon>
        <taxon>Tracheophyta</taxon>
        <taxon>Spermatophyta</taxon>
        <taxon>Magnoliopsida</taxon>
        <taxon>Liliopsida</taxon>
        <taxon>Asparagales</taxon>
        <taxon>Orchidaceae</taxon>
        <taxon>Epidendroideae</taxon>
        <taxon>Malaxideae</taxon>
        <taxon>Dendrobiinae</taxon>
        <taxon>Dendrobium</taxon>
    </lineage>
</organism>
<evidence type="ECO:0000256" key="1">
    <source>
        <dbReference type="SAM" id="Coils"/>
    </source>
</evidence>